<feature type="repeat" description="WD" evidence="11">
    <location>
        <begin position="230"/>
        <end position="277"/>
    </location>
</feature>
<name>A0A8K1C4E4_PYTOL</name>
<evidence type="ECO:0000256" key="1">
    <source>
        <dbReference type="ARBA" id="ARBA00004123"/>
    </source>
</evidence>
<evidence type="ECO:0000313" key="12">
    <source>
        <dbReference type="EMBL" id="TMW56195.1"/>
    </source>
</evidence>
<dbReference type="InterPro" id="IPR001680">
    <property type="entry name" value="WD40_rpt"/>
</dbReference>
<protein>
    <recommendedName>
        <fullName evidence="5">Elongator complex protein 2</fullName>
    </recommendedName>
</protein>
<dbReference type="Gene3D" id="2.130.10.10">
    <property type="entry name" value="YVTN repeat-like/Quinoprotein amine dehydrogenase"/>
    <property type="match status" value="3"/>
</dbReference>
<organism evidence="12 13">
    <name type="scientific">Pythium oligandrum</name>
    <name type="common">Mycoparasitic fungus</name>
    <dbReference type="NCBI Taxonomy" id="41045"/>
    <lineage>
        <taxon>Eukaryota</taxon>
        <taxon>Sar</taxon>
        <taxon>Stramenopiles</taxon>
        <taxon>Oomycota</taxon>
        <taxon>Peronosporomycetes</taxon>
        <taxon>Pythiales</taxon>
        <taxon>Pythiaceae</taxon>
        <taxon>Pythium</taxon>
    </lineage>
</organism>
<dbReference type="AlphaFoldDB" id="A0A8K1C4E4"/>
<evidence type="ECO:0000256" key="8">
    <source>
        <dbReference type="ARBA" id="ARBA00022694"/>
    </source>
</evidence>
<accession>A0A8K1C4E4</accession>
<dbReference type="GO" id="GO:0033588">
    <property type="term" value="C:elongator holoenzyme complex"/>
    <property type="evidence" value="ECO:0007669"/>
    <property type="project" value="InterPro"/>
</dbReference>
<dbReference type="InterPro" id="IPR037289">
    <property type="entry name" value="Elp2"/>
</dbReference>
<keyword evidence="13" id="KW-1185">Reference proteome</keyword>
<dbReference type="EMBL" id="SPLM01000146">
    <property type="protein sequence ID" value="TMW56195.1"/>
    <property type="molecule type" value="Genomic_DNA"/>
</dbReference>
<evidence type="ECO:0000256" key="11">
    <source>
        <dbReference type="PROSITE-ProRule" id="PRU00221"/>
    </source>
</evidence>
<comment type="similarity">
    <text evidence="4">Belongs to the WD repeat ELP2 family.</text>
</comment>
<evidence type="ECO:0000256" key="7">
    <source>
        <dbReference type="ARBA" id="ARBA00022574"/>
    </source>
</evidence>
<keyword evidence="9" id="KW-0677">Repeat</keyword>
<dbReference type="GO" id="GO:0002098">
    <property type="term" value="P:tRNA wobble uridine modification"/>
    <property type="evidence" value="ECO:0007669"/>
    <property type="project" value="InterPro"/>
</dbReference>
<dbReference type="PANTHER" id="PTHR44111">
    <property type="entry name" value="ELONGATOR COMPLEX PROTEIN 2"/>
    <property type="match status" value="1"/>
</dbReference>
<evidence type="ECO:0000256" key="6">
    <source>
        <dbReference type="ARBA" id="ARBA00022490"/>
    </source>
</evidence>
<evidence type="ECO:0000256" key="3">
    <source>
        <dbReference type="ARBA" id="ARBA00005043"/>
    </source>
</evidence>
<dbReference type="InterPro" id="IPR036322">
    <property type="entry name" value="WD40_repeat_dom_sf"/>
</dbReference>
<feature type="repeat" description="WD" evidence="11">
    <location>
        <begin position="667"/>
        <end position="708"/>
    </location>
</feature>
<reference evidence="12" key="1">
    <citation type="submission" date="2019-03" db="EMBL/GenBank/DDBJ databases">
        <title>Long read genome sequence of the mycoparasitic Pythium oligandrum ATCC 38472 isolated from sugarbeet rhizosphere.</title>
        <authorList>
            <person name="Gaulin E."/>
        </authorList>
    </citation>
    <scope>NUCLEOTIDE SEQUENCE</scope>
    <source>
        <strain evidence="12">ATCC 38472_TT</strain>
    </source>
</reference>
<dbReference type="Pfam" id="PF00400">
    <property type="entry name" value="WD40"/>
    <property type="match status" value="6"/>
</dbReference>
<dbReference type="PROSITE" id="PS50082">
    <property type="entry name" value="WD_REPEATS_2"/>
    <property type="match status" value="4"/>
</dbReference>
<evidence type="ECO:0000256" key="4">
    <source>
        <dbReference type="ARBA" id="ARBA00005881"/>
    </source>
</evidence>
<dbReference type="SMART" id="SM00320">
    <property type="entry name" value="WD40"/>
    <property type="match status" value="10"/>
</dbReference>
<dbReference type="GO" id="GO:0005634">
    <property type="term" value="C:nucleus"/>
    <property type="evidence" value="ECO:0007669"/>
    <property type="project" value="UniProtKB-SubCell"/>
</dbReference>
<evidence type="ECO:0000313" key="13">
    <source>
        <dbReference type="Proteomes" id="UP000794436"/>
    </source>
</evidence>
<evidence type="ECO:0000256" key="9">
    <source>
        <dbReference type="ARBA" id="ARBA00022737"/>
    </source>
</evidence>
<dbReference type="PANTHER" id="PTHR44111:SF1">
    <property type="entry name" value="ELONGATOR COMPLEX PROTEIN 2"/>
    <property type="match status" value="1"/>
</dbReference>
<evidence type="ECO:0000256" key="2">
    <source>
        <dbReference type="ARBA" id="ARBA00004496"/>
    </source>
</evidence>
<evidence type="ECO:0000256" key="10">
    <source>
        <dbReference type="ARBA" id="ARBA00023242"/>
    </source>
</evidence>
<dbReference type="UniPathway" id="UPA00988"/>
<proteinExistence type="inferred from homology"/>
<dbReference type="SUPFAM" id="SSF50978">
    <property type="entry name" value="WD40 repeat-like"/>
    <property type="match status" value="3"/>
</dbReference>
<comment type="subcellular location">
    <subcellularLocation>
        <location evidence="2">Cytoplasm</location>
    </subcellularLocation>
    <subcellularLocation>
        <location evidence="1">Nucleus</location>
    </subcellularLocation>
</comment>
<dbReference type="OrthoDB" id="27911at2759"/>
<keyword evidence="6" id="KW-0963">Cytoplasm</keyword>
<comment type="pathway">
    <text evidence="3">tRNA modification; 5-methoxycarbonylmethyl-2-thiouridine-tRNA biosynthesis.</text>
</comment>
<keyword evidence="7 11" id="KW-0853">WD repeat</keyword>
<comment type="caution">
    <text evidence="12">The sequence shown here is derived from an EMBL/GenBank/DDBJ whole genome shotgun (WGS) entry which is preliminary data.</text>
</comment>
<dbReference type="PROSITE" id="PS50294">
    <property type="entry name" value="WD_REPEATS_REGION"/>
    <property type="match status" value="2"/>
</dbReference>
<dbReference type="Proteomes" id="UP000794436">
    <property type="component" value="Unassembled WGS sequence"/>
</dbReference>
<evidence type="ECO:0000256" key="5">
    <source>
        <dbReference type="ARBA" id="ARBA00020267"/>
    </source>
</evidence>
<dbReference type="GO" id="GO:0005737">
    <property type="term" value="C:cytoplasm"/>
    <property type="evidence" value="ECO:0007669"/>
    <property type="project" value="UniProtKB-SubCell"/>
</dbReference>
<feature type="repeat" description="WD" evidence="11">
    <location>
        <begin position="622"/>
        <end position="663"/>
    </location>
</feature>
<dbReference type="InterPro" id="IPR015943">
    <property type="entry name" value="WD40/YVTN_repeat-like_dom_sf"/>
</dbReference>
<keyword evidence="8" id="KW-0819">tRNA processing</keyword>
<sequence length="812" mass="89045">MDATLEHVAVGCNAISNAFGGNSASPTSHGTHTSAFCGAFGAKNGVALIARQANRPALLEIRHMLQHRVSTKDSTRITSVYLHAPVDGAPRRVLAGDSEGNVFLWLQADESTEWTLHHLSSSEQTMHSVSAVTAVATRRRWLYVIAFSDGQLRVFEQRHESETVEPIATLSLSVKMIMETLSSTVWTQQGKEQEEEEEEDALVAAGGVDSKVYLFEIPSTKQAMNQLIALEGHRGWIRCVDFERRAASDSSSLLLASASQDQRVRLWKISSAPKTEEHVAPGYHAVGSTAVYTISFDSLLIGHEDWVTSLVWTLLPEAETSVSALVSSSMDNTIIVWKKDANVGKSGAWVPSLRVGEHGGNGILSPAVLTTSDYRLDLLALNFSGQLERWQQQPPPSKIFLPTASLAGHTSPVTDISWSPSGDYLLSTSLDQTTRILAPLQTTGSWHEISRAQVHGYDINCATFLAKTPSDHNDRFVCGADEKILRVFEAPDSLQELAQALKGETKSTEEDTESTRVQHAYLPELSLTNKTTVDQSDKKKKHGGFAVVDVEQNLEIPVGDTLARKTLWPEQRKLYGHGNELLCVTSNHAGTVIASACKSREERFAAVWLWNTTDWSVVQSPLEGHKSSVVQLAFSPNDEFLASVSRDRQFCVFQRQADEKYTLVDRVKAHKRIIWSCSWSPDSTLLVTGARDQTFAFWSRSSDSSKWSQLGENVVLPSAVTAVAFAPFALDEQSRKYLLAIGLESGHIQLFTVTVDDNNTLVSSLALELLLPQVSSATISRLAWSPSSTSTHGLLASASADHSVRLYRIALL</sequence>
<feature type="repeat" description="WD" evidence="11">
    <location>
        <begin position="406"/>
        <end position="436"/>
    </location>
</feature>
<keyword evidence="10" id="KW-0539">Nucleus</keyword>
<gene>
    <name evidence="12" type="ORF">Poli38472_008843</name>
</gene>